<reference evidence="2" key="1">
    <citation type="journal article" date="2014" name="Int. J. Syst. Evol. Microbiol.">
        <title>Complete genome of a new Firmicutes species belonging to the dominant human colonic microbiota ('Ruminococcus bicirculans') reveals two chromosomes and a selective capacity to utilize plant glucans.</title>
        <authorList>
            <consortium name="NISC Comparative Sequencing Program"/>
            <person name="Wegmann U."/>
            <person name="Louis P."/>
            <person name="Goesmann A."/>
            <person name="Henrissat B."/>
            <person name="Duncan S.H."/>
            <person name="Flint H.J."/>
        </authorList>
    </citation>
    <scope>NUCLEOTIDE SEQUENCE</scope>
    <source>
        <strain evidence="2">NBRC 108219</strain>
    </source>
</reference>
<organism evidence="2 3">
    <name type="scientific">Algimonas ampicilliniresistens</name>
    <dbReference type="NCBI Taxonomy" id="1298735"/>
    <lineage>
        <taxon>Bacteria</taxon>
        <taxon>Pseudomonadati</taxon>
        <taxon>Pseudomonadota</taxon>
        <taxon>Alphaproteobacteria</taxon>
        <taxon>Maricaulales</taxon>
        <taxon>Robiginitomaculaceae</taxon>
        <taxon>Algimonas</taxon>
    </lineage>
</organism>
<dbReference type="RefSeq" id="WP_284388924.1">
    <property type="nucleotide sequence ID" value="NZ_BSNK01000001.1"/>
</dbReference>
<accession>A0ABQ5V7F5</accession>
<sequence>MSGPLRDKDDRQAGLAPEQADAVRAQIETILEDPLFRDTTRIKRFLRYVTEETLAGRGARLKGYTVGLEVFDKPPDFDPQLDTIVRVQAGQLRRRLDLYYAGSGESDPIRLTIPKGRYAPRFEVRTSETARLPAPSDLEPANDRDIVSSFPGVAILTLETLADSDYSEFFAEGLTAEIVSALVQFRHIRVIALRSTQLDCDPSSVRDRVGESHDVQFVLSGSVRRSGDMFRVVVNLTAADTGQILYTQSFDRAYSPDTLFELQESIASNVAATVAAPFGQINRFNRRLLGGRRQSISAYEAVLRFYQMGLSPSLEKAKALLSDIEAITADNPDFSSGFAIQAMLHTFLCTQCVPPADPDVHLKAALSLSERATRIDPQNSLAFFARFQALHHSGEAGEANIMAKRAMMLNPNDYSMLSYFAATRAYTGDLETAQSCDEAARSLVANPPHWFDAARHAMLFQEEKYEAIVESIHEIDESSTLAFSIVRIVSLGHLGRIEEGRALYKKLAANNPTYAAESMRTLEFWHVPDALKTQILQGWNALGIDVGGS</sequence>
<dbReference type="EMBL" id="BSNK01000001">
    <property type="protein sequence ID" value="GLQ23461.1"/>
    <property type="molecule type" value="Genomic_DNA"/>
</dbReference>
<proteinExistence type="predicted"/>
<gene>
    <name evidence="2" type="ORF">GCM10007853_13350</name>
</gene>
<dbReference type="Gene3D" id="1.25.40.10">
    <property type="entry name" value="Tetratricopeptide repeat domain"/>
    <property type="match status" value="1"/>
</dbReference>
<evidence type="ECO:0008006" key="4">
    <source>
        <dbReference type="Google" id="ProtNLM"/>
    </source>
</evidence>
<dbReference type="SUPFAM" id="SSF48452">
    <property type="entry name" value="TPR-like"/>
    <property type="match status" value="1"/>
</dbReference>
<dbReference type="Proteomes" id="UP001161391">
    <property type="component" value="Unassembled WGS sequence"/>
</dbReference>
<evidence type="ECO:0000256" key="1">
    <source>
        <dbReference type="SAM" id="MobiDB-lite"/>
    </source>
</evidence>
<feature type="region of interest" description="Disordered" evidence="1">
    <location>
        <begin position="1"/>
        <end position="20"/>
    </location>
</feature>
<protein>
    <recommendedName>
        <fullName evidence="4">TolB amino-terminal domain-containing protein</fullName>
    </recommendedName>
</protein>
<evidence type="ECO:0000313" key="2">
    <source>
        <dbReference type="EMBL" id="GLQ23461.1"/>
    </source>
</evidence>
<reference evidence="2" key="2">
    <citation type="submission" date="2023-01" db="EMBL/GenBank/DDBJ databases">
        <title>Draft genome sequence of Algimonas ampicilliniresistens strain NBRC 108219.</title>
        <authorList>
            <person name="Sun Q."/>
            <person name="Mori K."/>
        </authorList>
    </citation>
    <scope>NUCLEOTIDE SEQUENCE</scope>
    <source>
        <strain evidence="2">NBRC 108219</strain>
    </source>
</reference>
<keyword evidence="3" id="KW-1185">Reference proteome</keyword>
<comment type="caution">
    <text evidence="2">The sequence shown here is derived from an EMBL/GenBank/DDBJ whole genome shotgun (WGS) entry which is preliminary data.</text>
</comment>
<feature type="compositionally biased region" description="Basic and acidic residues" evidence="1">
    <location>
        <begin position="1"/>
        <end position="12"/>
    </location>
</feature>
<name>A0ABQ5V7F5_9PROT</name>
<dbReference type="InterPro" id="IPR011990">
    <property type="entry name" value="TPR-like_helical_dom_sf"/>
</dbReference>
<evidence type="ECO:0000313" key="3">
    <source>
        <dbReference type="Proteomes" id="UP001161391"/>
    </source>
</evidence>